<keyword evidence="1" id="KW-0768">Sushi</keyword>
<protein>
    <recommendedName>
        <fullName evidence="9">limulus clotting factor C</fullName>
        <ecNumber evidence="9">3.4.21.84</ecNumber>
    </recommendedName>
</protein>
<dbReference type="GO" id="GO:0004252">
    <property type="term" value="F:serine-type endopeptidase activity"/>
    <property type="evidence" value="ECO:0007669"/>
    <property type="project" value="InterPro"/>
</dbReference>
<evidence type="ECO:0000256" key="9">
    <source>
        <dbReference type="ARBA" id="ARBA00066707"/>
    </source>
</evidence>
<evidence type="ECO:0000259" key="12">
    <source>
        <dbReference type="PROSITE" id="PS50240"/>
    </source>
</evidence>
<dbReference type="FunFam" id="2.40.10.10:FF:000120">
    <property type="entry name" value="Putative serine protease"/>
    <property type="match status" value="1"/>
</dbReference>
<evidence type="ECO:0000256" key="4">
    <source>
        <dbReference type="ARBA" id="ARBA00022801"/>
    </source>
</evidence>
<dbReference type="EMBL" id="JAHLQT010001931">
    <property type="protein sequence ID" value="KAG7177755.1"/>
    <property type="molecule type" value="Genomic_DNA"/>
</dbReference>
<evidence type="ECO:0000256" key="11">
    <source>
        <dbReference type="SAM" id="SignalP"/>
    </source>
</evidence>
<keyword evidence="3 11" id="KW-0732">Signal</keyword>
<dbReference type="EC" id="3.4.21.84" evidence="9"/>
<keyword evidence="6" id="KW-0720">Serine protease</keyword>
<evidence type="ECO:0000256" key="6">
    <source>
        <dbReference type="ARBA" id="ARBA00022825"/>
    </source>
</evidence>
<organism evidence="14 15">
    <name type="scientific">Homarus americanus</name>
    <name type="common">American lobster</name>
    <dbReference type="NCBI Taxonomy" id="6706"/>
    <lineage>
        <taxon>Eukaryota</taxon>
        <taxon>Metazoa</taxon>
        <taxon>Ecdysozoa</taxon>
        <taxon>Arthropoda</taxon>
        <taxon>Crustacea</taxon>
        <taxon>Multicrustacea</taxon>
        <taxon>Malacostraca</taxon>
        <taxon>Eumalacostraca</taxon>
        <taxon>Eucarida</taxon>
        <taxon>Decapoda</taxon>
        <taxon>Pleocyemata</taxon>
        <taxon>Astacidea</taxon>
        <taxon>Nephropoidea</taxon>
        <taxon>Nephropidae</taxon>
        <taxon>Homarus</taxon>
    </lineage>
</organism>
<evidence type="ECO:0000313" key="15">
    <source>
        <dbReference type="Proteomes" id="UP000747542"/>
    </source>
</evidence>
<proteinExistence type="predicted"/>
<keyword evidence="5" id="KW-0353">Hemolymph clotting</keyword>
<feature type="chain" id="PRO_5035243890" description="limulus clotting factor C" evidence="11">
    <location>
        <begin position="21"/>
        <end position="437"/>
    </location>
</feature>
<dbReference type="PROSITE" id="PS51888">
    <property type="entry name" value="CLIP"/>
    <property type="match status" value="1"/>
</dbReference>
<dbReference type="InterPro" id="IPR050127">
    <property type="entry name" value="Serine_Proteases_S1"/>
</dbReference>
<dbReference type="InterPro" id="IPR022700">
    <property type="entry name" value="CLIP"/>
</dbReference>
<dbReference type="SMART" id="SM00020">
    <property type="entry name" value="Tryp_SPc"/>
    <property type="match status" value="1"/>
</dbReference>
<evidence type="ECO:0000256" key="1">
    <source>
        <dbReference type="ARBA" id="ARBA00022659"/>
    </source>
</evidence>
<dbReference type="Proteomes" id="UP000747542">
    <property type="component" value="Unassembled WGS sequence"/>
</dbReference>
<dbReference type="GO" id="GO:0006508">
    <property type="term" value="P:proteolysis"/>
    <property type="evidence" value="ECO:0007669"/>
    <property type="project" value="UniProtKB-KW"/>
</dbReference>
<feature type="domain" description="Peptidase S1" evidence="12">
    <location>
        <begin position="186"/>
        <end position="436"/>
    </location>
</feature>
<dbReference type="PANTHER" id="PTHR24264:SF54">
    <property type="entry name" value="PEPTIDASE S1 DOMAIN-CONTAINING PROTEIN"/>
    <property type="match status" value="1"/>
</dbReference>
<feature type="signal peptide" evidence="11">
    <location>
        <begin position="1"/>
        <end position="20"/>
    </location>
</feature>
<dbReference type="GO" id="GO:0042381">
    <property type="term" value="P:hemolymph coagulation"/>
    <property type="evidence" value="ECO:0007669"/>
    <property type="project" value="UniProtKB-KW"/>
</dbReference>
<evidence type="ECO:0000256" key="5">
    <source>
        <dbReference type="ARBA" id="ARBA00022820"/>
    </source>
</evidence>
<feature type="domain" description="Clip" evidence="13">
    <location>
        <begin position="33"/>
        <end position="76"/>
    </location>
</feature>
<evidence type="ECO:0000256" key="7">
    <source>
        <dbReference type="ARBA" id="ARBA00023157"/>
    </source>
</evidence>
<dbReference type="PROSITE" id="PS00135">
    <property type="entry name" value="TRYPSIN_SER"/>
    <property type="match status" value="1"/>
</dbReference>
<dbReference type="SMART" id="SM00680">
    <property type="entry name" value="CLIP"/>
    <property type="match status" value="1"/>
</dbReference>
<evidence type="ECO:0000313" key="14">
    <source>
        <dbReference type="EMBL" id="KAG7177755.1"/>
    </source>
</evidence>
<reference evidence="14" key="1">
    <citation type="journal article" date="2021" name="Sci. Adv.">
        <title>The American lobster genome reveals insights on longevity, neural, and immune adaptations.</title>
        <authorList>
            <person name="Polinski J.M."/>
            <person name="Zimin A.V."/>
            <person name="Clark K.F."/>
            <person name="Kohn A.B."/>
            <person name="Sadowski N."/>
            <person name="Timp W."/>
            <person name="Ptitsyn A."/>
            <person name="Khanna P."/>
            <person name="Romanova D.Y."/>
            <person name="Williams P."/>
            <person name="Greenwood S.J."/>
            <person name="Moroz L.L."/>
            <person name="Walt D.R."/>
            <person name="Bodnar A.G."/>
        </authorList>
    </citation>
    <scope>NUCLEOTIDE SEQUENCE</scope>
    <source>
        <strain evidence="14">GMGI-L3</strain>
    </source>
</reference>
<dbReference type="PROSITE" id="PS50240">
    <property type="entry name" value="TRYPSIN_DOM"/>
    <property type="match status" value="1"/>
</dbReference>
<dbReference type="InterPro" id="IPR033116">
    <property type="entry name" value="TRYPSIN_SER"/>
</dbReference>
<keyword evidence="4" id="KW-0378">Hydrolase</keyword>
<keyword evidence="7" id="KW-1015">Disulfide bond</keyword>
<keyword evidence="15" id="KW-1185">Reference proteome</keyword>
<dbReference type="GO" id="GO:0005615">
    <property type="term" value="C:extracellular space"/>
    <property type="evidence" value="ECO:0007669"/>
    <property type="project" value="TreeGrafter"/>
</dbReference>
<feature type="region of interest" description="Disordered" evidence="10">
    <location>
        <begin position="167"/>
        <end position="187"/>
    </location>
</feature>
<dbReference type="CDD" id="cd00190">
    <property type="entry name" value="Tryp_SPc"/>
    <property type="match status" value="1"/>
</dbReference>
<dbReference type="AlphaFoldDB" id="A0A8J5NCE2"/>
<accession>A0A8J5NCE2</accession>
<dbReference type="InterPro" id="IPR001254">
    <property type="entry name" value="Trypsin_dom"/>
</dbReference>
<evidence type="ECO:0000256" key="8">
    <source>
        <dbReference type="ARBA" id="ARBA00052079"/>
    </source>
</evidence>
<comment type="catalytic activity">
    <reaction evidence="8">
        <text>Selective cleavage of 103-Arg-|-Ser-104 and 124-Ile-|-Ile-125 bonds in Limulus clotting factor B to form activated factor B. Cleavage of -Pro-Arg-|-Xaa- bonds in synthetic substrates.</text>
        <dbReference type="EC" id="3.4.21.84"/>
    </reaction>
</comment>
<evidence type="ECO:0000256" key="2">
    <source>
        <dbReference type="ARBA" id="ARBA00022670"/>
    </source>
</evidence>
<sequence length="437" mass="47598">MNVCLLLLAVVSATVVQTWAEGVLFEPRSNTDTCTLDTGGTGRCVDVRECPPVAETIGVKMPVLCGFNDKYPIVCCPIPVDVVAEPSLDYSPPHVSFDCGVTFDRTVPLSYALGFTSDSNGKILRPGHNLTGLSFPGLLTGLTPGVIPTGVIPSRLPTGLTPGGRFQKRSLAPVNTRPPIDPDRPVVGGKTSNINAWPWMALLGEKKKNETITWFCAGALINEYWVLTAYHCFLFEDINIVRLGEHDYNTASDEAVPKDYTIDKVVLHPEFKFPASYHDLALVKLDRQVIIQGHIRPVCLPWGEDTKTQLEGQKVTLTGWGNTAYGGSRSSALQEVEVTVFPTPECEKSYSDLRDYPFNWPRGLGDEVMCAGDKAGGRDACQGDSGGPIVTKDSSNSYTLAGIVSYGYGCGKKKYPGLYVNVRHLPYLSWIKSIAFK</sequence>
<dbReference type="OrthoDB" id="6339870at2759"/>
<dbReference type="Pfam" id="PF00089">
    <property type="entry name" value="Trypsin"/>
    <property type="match status" value="1"/>
</dbReference>
<comment type="caution">
    <text evidence="14">The sequence shown here is derived from an EMBL/GenBank/DDBJ whole genome shotgun (WGS) entry which is preliminary data.</text>
</comment>
<evidence type="ECO:0000259" key="13">
    <source>
        <dbReference type="PROSITE" id="PS51888"/>
    </source>
</evidence>
<evidence type="ECO:0000256" key="3">
    <source>
        <dbReference type="ARBA" id="ARBA00022729"/>
    </source>
</evidence>
<dbReference type="PANTHER" id="PTHR24264">
    <property type="entry name" value="TRYPSIN-RELATED"/>
    <property type="match status" value="1"/>
</dbReference>
<keyword evidence="2" id="KW-0645">Protease</keyword>
<gene>
    <name evidence="14" type="primary">Cfb-L1</name>
    <name evidence="14" type="ORF">Hamer_G008429</name>
</gene>
<evidence type="ECO:0000256" key="10">
    <source>
        <dbReference type="SAM" id="MobiDB-lite"/>
    </source>
</evidence>
<name>A0A8J5NCE2_HOMAM</name>